<dbReference type="InterPro" id="IPR048493">
    <property type="entry name" value="DUF1980_N"/>
</dbReference>
<evidence type="ECO:0000256" key="2">
    <source>
        <dbReference type="SAM" id="Phobius"/>
    </source>
</evidence>
<dbReference type="PANTHER" id="PTHR40047">
    <property type="entry name" value="UPF0703 PROTEIN YCGQ"/>
    <property type="match status" value="1"/>
</dbReference>
<name>A0ABS1ESP8_9CLOT</name>
<feature type="compositionally biased region" description="Low complexity" evidence="1">
    <location>
        <begin position="116"/>
        <end position="132"/>
    </location>
</feature>
<keyword evidence="6" id="KW-1185">Reference proteome</keyword>
<dbReference type="InterPro" id="IPR052955">
    <property type="entry name" value="UPF0703_membrane_permease"/>
</dbReference>
<sequence length="272" mass="30549">MSNNRYKVEPLMKSLILISIAIFFIYIVTTGKVLLYVHPRIVPYIKFSIPVMLILAIANMPEIFHSRRKISNKSEYMIFLIPIALAILIPGKTMDSSTISFSSIEANTLASKAKDNSTTTNSSNQSNEANSSKDTQNGSDDKIDTNNGLLMINDEIVMTDTNFVKWVSEISDNMNKYKGKKISVVGFVFKSDMLSKNEFVPARLMMTCCTADLQPVGFLCRYNEGELLTKDSWVLVKGTIDVENYKGQDMPVIIGESVEKADKPKVDYVYPY</sequence>
<accession>A0ABS1ESP8</accession>
<gene>
    <name evidence="5" type="ORF">JHL18_17410</name>
</gene>
<feature type="domain" description="DUF1980" evidence="4">
    <location>
        <begin position="138"/>
        <end position="271"/>
    </location>
</feature>
<reference evidence="6" key="1">
    <citation type="submission" date="2021-01" db="EMBL/GenBank/DDBJ databases">
        <title>Genome public.</title>
        <authorList>
            <person name="Liu C."/>
            <person name="Sun Q."/>
        </authorList>
    </citation>
    <scope>NUCLEOTIDE SEQUENCE [LARGE SCALE GENOMIC DNA]</scope>
    <source>
        <strain evidence="6">YIM B02505</strain>
    </source>
</reference>
<dbReference type="InterPro" id="IPR015402">
    <property type="entry name" value="DUF1980"/>
</dbReference>
<proteinExistence type="predicted"/>
<comment type="caution">
    <text evidence="5">The sequence shown here is derived from an EMBL/GenBank/DDBJ whole genome shotgun (WGS) entry which is preliminary data.</text>
</comment>
<feature type="transmembrane region" description="Helical" evidence="2">
    <location>
        <begin position="15"/>
        <end position="38"/>
    </location>
</feature>
<evidence type="ECO:0000259" key="3">
    <source>
        <dbReference type="Pfam" id="PF09323"/>
    </source>
</evidence>
<dbReference type="InterPro" id="IPR048447">
    <property type="entry name" value="DUF1980_C"/>
</dbReference>
<feature type="transmembrane region" description="Helical" evidence="2">
    <location>
        <begin position="44"/>
        <end position="64"/>
    </location>
</feature>
<feature type="transmembrane region" description="Helical" evidence="2">
    <location>
        <begin position="76"/>
        <end position="94"/>
    </location>
</feature>
<organism evidence="5 6">
    <name type="scientific">Clostridium yunnanense</name>
    <dbReference type="NCBI Taxonomy" id="2800325"/>
    <lineage>
        <taxon>Bacteria</taxon>
        <taxon>Bacillati</taxon>
        <taxon>Bacillota</taxon>
        <taxon>Clostridia</taxon>
        <taxon>Eubacteriales</taxon>
        <taxon>Clostridiaceae</taxon>
        <taxon>Clostridium</taxon>
    </lineage>
</organism>
<dbReference type="Pfam" id="PF09323">
    <property type="entry name" value="DUF1980"/>
    <property type="match status" value="1"/>
</dbReference>
<feature type="region of interest" description="Disordered" evidence="1">
    <location>
        <begin position="112"/>
        <end position="142"/>
    </location>
</feature>
<dbReference type="Proteomes" id="UP000596739">
    <property type="component" value="Unassembled WGS sequence"/>
</dbReference>
<evidence type="ECO:0000313" key="5">
    <source>
        <dbReference type="EMBL" id="MBK1812406.1"/>
    </source>
</evidence>
<dbReference type="RefSeq" id="WP_200271606.1">
    <property type="nucleotide sequence ID" value="NZ_JAENHN010000048.1"/>
</dbReference>
<dbReference type="NCBIfam" id="TIGR03943">
    <property type="entry name" value="TIGR03943 family putative permease subunit"/>
    <property type="match status" value="1"/>
</dbReference>
<dbReference type="EMBL" id="JAENHN010000048">
    <property type="protein sequence ID" value="MBK1812406.1"/>
    <property type="molecule type" value="Genomic_DNA"/>
</dbReference>
<keyword evidence="2" id="KW-0472">Membrane</keyword>
<keyword evidence="2" id="KW-1133">Transmembrane helix</keyword>
<protein>
    <submittedName>
        <fullName evidence="5">TIGR03943 family protein</fullName>
    </submittedName>
</protein>
<evidence type="ECO:0000313" key="6">
    <source>
        <dbReference type="Proteomes" id="UP000596739"/>
    </source>
</evidence>
<keyword evidence="2" id="KW-0812">Transmembrane</keyword>
<feature type="domain" description="DUF1980" evidence="3">
    <location>
        <begin position="13"/>
        <end position="100"/>
    </location>
</feature>
<evidence type="ECO:0000256" key="1">
    <source>
        <dbReference type="SAM" id="MobiDB-lite"/>
    </source>
</evidence>
<dbReference type="Pfam" id="PF21537">
    <property type="entry name" value="DUF1980_C"/>
    <property type="match status" value="1"/>
</dbReference>
<evidence type="ECO:0000259" key="4">
    <source>
        <dbReference type="Pfam" id="PF21537"/>
    </source>
</evidence>
<dbReference type="PANTHER" id="PTHR40047:SF1">
    <property type="entry name" value="UPF0703 PROTEIN YCGQ"/>
    <property type="match status" value="1"/>
</dbReference>